<evidence type="ECO:0000256" key="6">
    <source>
        <dbReference type="ARBA" id="ARBA00022989"/>
    </source>
</evidence>
<protein>
    <recommendedName>
        <fullName evidence="11">Membrane insertase YidC/Oxa/ALB C-terminal domain-containing protein</fullName>
    </recommendedName>
</protein>
<dbReference type="InterPro" id="IPR028055">
    <property type="entry name" value="YidC/Oxa/ALB_C"/>
</dbReference>
<feature type="transmembrane region" description="Helical" evidence="10">
    <location>
        <begin position="73"/>
        <end position="94"/>
    </location>
</feature>
<evidence type="ECO:0000256" key="8">
    <source>
        <dbReference type="ARBA" id="ARBA00023186"/>
    </source>
</evidence>
<feature type="domain" description="Membrane insertase YidC/Oxa/ALB C-terminal" evidence="11">
    <location>
        <begin position="1"/>
        <end position="153"/>
    </location>
</feature>
<evidence type="ECO:0000256" key="3">
    <source>
        <dbReference type="ARBA" id="ARBA00022475"/>
    </source>
</evidence>
<keyword evidence="6 10" id="KW-1133">Transmembrane helix</keyword>
<dbReference type="EMBL" id="QXFX01000075">
    <property type="protein sequence ID" value="KAE9133847.1"/>
    <property type="molecule type" value="Genomic_DNA"/>
</dbReference>
<evidence type="ECO:0000256" key="10">
    <source>
        <dbReference type="SAM" id="Phobius"/>
    </source>
</evidence>
<proteinExistence type="inferred from homology"/>
<accession>A0A6G0LXD0</accession>
<comment type="subcellular location">
    <subcellularLocation>
        <location evidence="1">Cell membrane</location>
        <topology evidence="1">Multi-pass membrane protein</topology>
    </subcellularLocation>
    <subcellularLocation>
        <location evidence="9">Membrane</location>
        <topology evidence="9">Multi-pass membrane protein</topology>
    </subcellularLocation>
</comment>
<evidence type="ECO:0000256" key="7">
    <source>
        <dbReference type="ARBA" id="ARBA00023136"/>
    </source>
</evidence>
<organism evidence="12 13">
    <name type="scientific">Phytophthora fragariae</name>
    <dbReference type="NCBI Taxonomy" id="53985"/>
    <lineage>
        <taxon>Eukaryota</taxon>
        <taxon>Sar</taxon>
        <taxon>Stramenopiles</taxon>
        <taxon>Oomycota</taxon>
        <taxon>Peronosporomycetes</taxon>
        <taxon>Peronosporales</taxon>
        <taxon>Peronosporaceae</taxon>
        <taxon>Phytophthora</taxon>
    </lineage>
</organism>
<dbReference type="PANTHER" id="PTHR12428">
    <property type="entry name" value="OXA1"/>
    <property type="match status" value="1"/>
</dbReference>
<evidence type="ECO:0000313" key="13">
    <source>
        <dbReference type="Proteomes" id="UP000488956"/>
    </source>
</evidence>
<keyword evidence="8" id="KW-0143">Chaperone</keyword>
<evidence type="ECO:0000313" key="12">
    <source>
        <dbReference type="EMBL" id="KAE9133847.1"/>
    </source>
</evidence>
<dbReference type="InterPro" id="IPR047196">
    <property type="entry name" value="YidC_ALB_C"/>
</dbReference>
<dbReference type="NCBIfam" id="TIGR03592">
    <property type="entry name" value="yidC_oxa1_cterm"/>
    <property type="match status" value="1"/>
</dbReference>
<dbReference type="GO" id="GO:0032977">
    <property type="term" value="F:membrane insertase activity"/>
    <property type="evidence" value="ECO:0007669"/>
    <property type="project" value="InterPro"/>
</dbReference>
<dbReference type="GO" id="GO:0005886">
    <property type="term" value="C:plasma membrane"/>
    <property type="evidence" value="ECO:0007669"/>
    <property type="project" value="UniProtKB-SubCell"/>
</dbReference>
<comment type="caution">
    <text evidence="12">The sequence shown here is derived from an EMBL/GenBank/DDBJ whole genome shotgun (WGS) entry which is preliminary data.</text>
</comment>
<comment type="similarity">
    <text evidence="9">Belongs to the OXA1/ALB3/YidC family.</text>
</comment>
<dbReference type="InterPro" id="IPR001708">
    <property type="entry name" value="YidC/ALB3/OXA1/COX18"/>
</dbReference>
<evidence type="ECO:0000256" key="1">
    <source>
        <dbReference type="ARBA" id="ARBA00004651"/>
    </source>
</evidence>
<evidence type="ECO:0000259" key="11">
    <source>
        <dbReference type="Pfam" id="PF02096"/>
    </source>
</evidence>
<dbReference type="PRINTS" id="PR00701">
    <property type="entry name" value="60KDINNERMP"/>
</dbReference>
<dbReference type="CDD" id="cd20070">
    <property type="entry name" value="5TM_YidC_Alb3"/>
    <property type="match status" value="1"/>
</dbReference>
<keyword evidence="5" id="KW-0653">Protein transport</keyword>
<keyword evidence="7 10" id="KW-0472">Membrane</keyword>
<evidence type="ECO:0000256" key="9">
    <source>
        <dbReference type="RuleBase" id="RU003945"/>
    </source>
</evidence>
<dbReference type="GO" id="GO:0051205">
    <property type="term" value="P:protein insertion into membrane"/>
    <property type="evidence" value="ECO:0007669"/>
    <property type="project" value="TreeGrafter"/>
</dbReference>
<reference evidence="12 13" key="1">
    <citation type="submission" date="2018-09" db="EMBL/GenBank/DDBJ databases">
        <title>Genomic investigation of the strawberry pathogen Phytophthora fragariae indicates pathogenicity is determined by transcriptional variation in three key races.</title>
        <authorList>
            <person name="Adams T.M."/>
            <person name="Armitage A.D."/>
            <person name="Sobczyk M.K."/>
            <person name="Bates H.J."/>
            <person name="Dunwell J.M."/>
            <person name="Nellist C.F."/>
            <person name="Harrison R.J."/>
        </authorList>
    </citation>
    <scope>NUCLEOTIDE SEQUENCE [LARGE SCALE GENOMIC DNA]</scope>
    <source>
        <strain evidence="12 13">ONT-3</strain>
    </source>
</reference>
<dbReference type="GO" id="GO:0015031">
    <property type="term" value="P:protein transport"/>
    <property type="evidence" value="ECO:0007669"/>
    <property type="project" value="UniProtKB-KW"/>
</dbReference>
<evidence type="ECO:0000256" key="4">
    <source>
        <dbReference type="ARBA" id="ARBA00022692"/>
    </source>
</evidence>
<evidence type="ECO:0000256" key="5">
    <source>
        <dbReference type="ARBA" id="ARBA00022927"/>
    </source>
</evidence>
<evidence type="ECO:0000256" key="2">
    <source>
        <dbReference type="ARBA" id="ARBA00022448"/>
    </source>
</evidence>
<dbReference type="Pfam" id="PF02096">
    <property type="entry name" value="60KD_IMP"/>
    <property type="match status" value="1"/>
</dbReference>
<name>A0A6G0LXD0_9STRA</name>
<keyword evidence="3" id="KW-1003">Cell membrane</keyword>
<dbReference type="AlphaFoldDB" id="A0A6G0LXD0"/>
<dbReference type="PANTHER" id="PTHR12428:SF65">
    <property type="entry name" value="CYTOCHROME C OXIDASE ASSEMBLY PROTEIN COX18, MITOCHONDRIAL"/>
    <property type="match status" value="1"/>
</dbReference>
<keyword evidence="4 9" id="KW-0812">Transmembrane</keyword>
<feature type="transmembrane region" description="Helical" evidence="10">
    <location>
        <begin position="114"/>
        <end position="147"/>
    </location>
</feature>
<feature type="transmembrane region" description="Helical" evidence="10">
    <location>
        <begin position="40"/>
        <end position="61"/>
    </location>
</feature>
<gene>
    <name evidence="12" type="ORF">PF010_g2666</name>
</gene>
<keyword evidence="2" id="KW-0813">Transport</keyword>
<dbReference type="Proteomes" id="UP000488956">
    <property type="component" value="Unassembled WGS sequence"/>
</dbReference>
<sequence>MQPEIEAIKAKYAKIKDTESQRKQQQETMAVYSKHGYNPLSLGCLPMLLQIPILSGLYYAIRMNPEMAHHTFLWFKLGSPDMILPFVAAAVYLVQAKVTQAGNLPLNGQTGMGWIVYLSPIMMGFFSLSMPAAIPLYWCVGGLVMILQTLLSKRMYRMDPAMETAAP</sequence>